<dbReference type="FunFam" id="3.40.1080.10:FF:000001">
    <property type="entry name" value="Succinyl-coa:3-ketoacid-coenzyme a transferase subunit b"/>
    <property type="match status" value="1"/>
</dbReference>
<dbReference type="PANTHER" id="PTHR13707">
    <property type="entry name" value="KETOACID-COENZYME A TRANSFERASE"/>
    <property type="match status" value="1"/>
</dbReference>
<dbReference type="FunCoup" id="A0A1V9X673">
    <property type="interactions" value="565"/>
</dbReference>
<keyword evidence="4" id="KW-0496">Mitochondrion</keyword>
<dbReference type="PANTHER" id="PTHR13707:SF60">
    <property type="entry name" value="ACETATE COA-TRANSFERASE SUBUNIT ALPHA"/>
    <property type="match status" value="1"/>
</dbReference>
<comment type="similarity">
    <text evidence="2 4">Belongs to the 3-oxoacid CoA-transferase family.</text>
</comment>
<comment type="pathway">
    <text evidence="4">Ketone metabolism; succinyl-CoA degradation; acetoacetyl-CoA from succinyl-CoA: step 1/1.</text>
</comment>
<organism evidence="6 7">
    <name type="scientific">Tropilaelaps mercedesae</name>
    <dbReference type="NCBI Taxonomy" id="418985"/>
    <lineage>
        <taxon>Eukaryota</taxon>
        <taxon>Metazoa</taxon>
        <taxon>Ecdysozoa</taxon>
        <taxon>Arthropoda</taxon>
        <taxon>Chelicerata</taxon>
        <taxon>Arachnida</taxon>
        <taxon>Acari</taxon>
        <taxon>Parasitiformes</taxon>
        <taxon>Mesostigmata</taxon>
        <taxon>Gamasina</taxon>
        <taxon>Dermanyssoidea</taxon>
        <taxon>Laelapidae</taxon>
        <taxon>Tropilaelaps</taxon>
    </lineage>
</organism>
<protein>
    <recommendedName>
        <fullName evidence="4">Succinyl-CoA:3-ketoacid-coenzyme A transferase</fullName>
        <ecNumber evidence="4">2.8.3.5</ecNumber>
    </recommendedName>
</protein>
<dbReference type="InterPro" id="IPR004163">
    <property type="entry name" value="CoA_transf_BS"/>
</dbReference>
<evidence type="ECO:0000256" key="5">
    <source>
        <dbReference type="PIRSR" id="PIRSR000858-1"/>
    </source>
</evidence>
<keyword evidence="3 4" id="KW-0808">Transferase</keyword>
<gene>
    <name evidence="6" type="ORF">BIW11_12477</name>
</gene>
<evidence type="ECO:0000256" key="1">
    <source>
        <dbReference type="ARBA" id="ARBA00005612"/>
    </source>
</evidence>
<dbReference type="Proteomes" id="UP000192247">
    <property type="component" value="Unassembled WGS sequence"/>
</dbReference>
<sequence length="542" mass="57945">MTSLCGKLSTLFGKKAAGLRVASFCRLSTALDTSKRFGIYPNVQEALTGIKDGQTIMVGGFGICGSPENLLNHLASMRVRDLTVVSCTGGTDDAGVGQLVKAGVVKRLVTSYIGENNVILDKLLNGQLEVELVPQGTLAERIRAAGAGIPAFYTPTGYKTMVHEGGMPMTYKDGGKTVVMTSPPKESRDFNGRGYVLETAIHADFALVRAYKADTKGNVVFRRTANNYNQIIAKAAKNVVVEVEDIVEPGKLEGEHVHLSSIYVNRIYKPQHFLRKIEIVKLHRSSFALSDSKQFCLPVSQKLRLSKAQSSTPGGSGGKLSSRERIILRAAKELKDGMFVNLGIGIPVLAANHLPNGANICLHGENGIMGLGPYPDNESMVDPDLINAGKETVTAIPGAAYISSDESFAIIRGGHLNLTMLGGMQVSENGDIANWIVPGQKITGMGGAMDLVASSAAGTRVVVTMEHNAKDGSAKVVKNCSLPLTGQRCVDRIITEKAVFDVCKTNGLTLIELARGLTVEDLRQCTEAHFEVSPNLKCMEDA</sequence>
<dbReference type="PIRSF" id="PIRSF000858">
    <property type="entry name" value="SCOT-t"/>
    <property type="match status" value="1"/>
</dbReference>
<dbReference type="GO" id="GO:0046952">
    <property type="term" value="P:ketone body catabolic process"/>
    <property type="evidence" value="ECO:0007669"/>
    <property type="project" value="InterPro"/>
</dbReference>
<dbReference type="Gene3D" id="3.40.1080.10">
    <property type="entry name" value="Glutaconate Coenzyme A-transferase"/>
    <property type="match status" value="2"/>
</dbReference>
<dbReference type="EC" id="2.8.3.5" evidence="4"/>
<dbReference type="InterPro" id="IPR037171">
    <property type="entry name" value="NagB/RpiA_transferase-like"/>
</dbReference>
<dbReference type="InterPro" id="IPR012791">
    <property type="entry name" value="3-oxoacid_CoA-transf_B"/>
</dbReference>
<evidence type="ECO:0000313" key="6">
    <source>
        <dbReference type="EMBL" id="OQR69099.1"/>
    </source>
</evidence>
<dbReference type="STRING" id="418985.A0A1V9X673"/>
<dbReference type="AlphaFoldDB" id="A0A1V9X673"/>
<name>A0A1V9X673_9ACAR</name>
<dbReference type="SUPFAM" id="SSF100950">
    <property type="entry name" value="NagB/RpiA/CoA transferase-like"/>
    <property type="match status" value="2"/>
</dbReference>
<evidence type="ECO:0000256" key="4">
    <source>
        <dbReference type="PIRNR" id="PIRNR000858"/>
    </source>
</evidence>
<dbReference type="GO" id="GO:0008260">
    <property type="term" value="F:succinyl-CoA:3-oxo-acid CoA-transferase activity"/>
    <property type="evidence" value="ECO:0007669"/>
    <property type="project" value="UniProtKB-EC"/>
</dbReference>
<dbReference type="InterPro" id="IPR012792">
    <property type="entry name" value="3-oxoacid_CoA-transf_A"/>
</dbReference>
<evidence type="ECO:0000256" key="3">
    <source>
        <dbReference type="ARBA" id="ARBA00022679"/>
    </source>
</evidence>
<dbReference type="PROSITE" id="PS01273">
    <property type="entry name" value="COA_TRANSF_1"/>
    <property type="match status" value="1"/>
</dbReference>
<dbReference type="NCBIfam" id="TIGR02428">
    <property type="entry name" value="pcaJ_scoB_fam"/>
    <property type="match status" value="1"/>
</dbReference>
<comment type="similarity">
    <text evidence="1">Belongs to the 3-oxoacid CoA-transferase subunit A family.</text>
</comment>
<proteinExistence type="inferred from homology"/>
<dbReference type="OrthoDB" id="1933379at2759"/>
<dbReference type="NCBIfam" id="TIGR02429">
    <property type="entry name" value="pcaI_scoA_fam"/>
    <property type="match status" value="1"/>
</dbReference>
<dbReference type="InParanoid" id="A0A1V9X673"/>
<dbReference type="InterPro" id="IPR004165">
    <property type="entry name" value="CoA_trans_fam_I"/>
</dbReference>
<comment type="catalytic activity">
    <reaction evidence="4">
        <text>a 3-oxo acid + succinyl-CoA = a 3-oxoacyl-CoA + succinate</text>
        <dbReference type="Rhea" id="RHEA:24564"/>
        <dbReference type="ChEBI" id="CHEBI:30031"/>
        <dbReference type="ChEBI" id="CHEBI:35973"/>
        <dbReference type="ChEBI" id="CHEBI:57292"/>
        <dbReference type="ChEBI" id="CHEBI:90726"/>
        <dbReference type="EC" id="2.8.3.5"/>
    </reaction>
</comment>
<reference evidence="6 7" key="1">
    <citation type="journal article" date="2017" name="Gigascience">
        <title>Draft genome of the honey bee ectoparasitic mite, Tropilaelaps mercedesae, is shaped by the parasitic life history.</title>
        <authorList>
            <person name="Dong X."/>
            <person name="Armstrong S.D."/>
            <person name="Xia D."/>
            <person name="Makepeace B.L."/>
            <person name="Darby A.C."/>
            <person name="Kadowaki T."/>
        </authorList>
    </citation>
    <scope>NUCLEOTIDE SEQUENCE [LARGE SCALE GENOMIC DNA]</scope>
    <source>
        <strain evidence="6">Wuxi-XJTLU</strain>
    </source>
</reference>
<dbReference type="Pfam" id="PF01144">
    <property type="entry name" value="CoA_trans"/>
    <property type="match status" value="2"/>
</dbReference>
<feature type="active site" description="5-glutamyl coenzyme A thioester intermediate" evidence="5">
    <location>
        <position position="365"/>
    </location>
</feature>
<evidence type="ECO:0000256" key="2">
    <source>
        <dbReference type="ARBA" id="ARBA00007154"/>
    </source>
</evidence>
<dbReference type="SMART" id="SM00882">
    <property type="entry name" value="CoA_trans"/>
    <property type="match status" value="2"/>
</dbReference>
<comment type="caution">
    <text evidence="6">The sequence shown here is derived from an EMBL/GenBank/DDBJ whole genome shotgun (WGS) entry which is preliminary data.</text>
</comment>
<keyword evidence="7" id="KW-1185">Reference proteome</keyword>
<dbReference type="InterPro" id="IPR014388">
    <property type="entry name" value="3-oxoacid_CoA-transferase"/>
</dbReference>
<comment type="function">
    <text evidence="4">Key enzyme for ketone body catabolism. Transfers the CoA moiety from succinate to acetoacetate. Formation of the enzyme-CoA intermediate proceeds via an unstable anhydride species formed between the carboxylate groups of the enzyme and substrate.</text>
</comment>
<accession>A0A1V9X673</accession>
<evidence type="ECO:0000313" key="7">
    <source>
        <dbReference type="Proteomes" id="UP000192247"/>
    </source>
</evidence>
<dbReference type="UniPathway" id="UPA00929">
    <property type="reaction ID" value="UER00894"/>
</dbReference>
<dbReference type="EMBL" id="MNPL01022111">
    <property type="protein sequence ID" value="OQR69099.1"/>
    <property type="molecule type" value="Genomic_DNA"/>
</dbReference>